<dbReference type="PANTHER" id="PTHR35336">
    <property type="entry name" value="ADENOSYLCOBINAMIDE AMIDOHYDROLASE"/>
    <property type="match status" value="1"/>
</dbReference>
<name>A0A0F9RLC0_9ZZZZ</name>
<dbReference type="EMBL" id="LAZR01001105">
    <property type="protein sequence ID" value="KKN50592.1"/>
    <property type="molecule type" value="Genomic_DNA"/>
</dbReference>
<dbReference type="Pfam" id="PF01955">
    <property type="entry name" value="CbiZ"/>
    <property type="match status" value="1"/>
</dbReference>
<gene>
    <name evidence="1" type="ORF">LCGC14_0631140</name>
</gene>
<reference evidence="1" key="1">
    <citation type="journal article" date="2015" name="Nature">
        <title>Complex archaea that bridge the gap between prokaryotes and eukaryotes.</title>
        <authorList>
            <person name="Spang A."/>
            <person name="Saw J.H."/>
            <person name="Jorgensen S.L."/>
            <person name="Zaremba-Niedzwiedzka K."/>
            <person name="Martijn J."/>
            <person name="Lind A.E."/>
            <person name="van Eijk R."/>
            <person name="Schleper C."/>
            <person name="Guy L."/>
            <person name="Ettema T.J."/>
        </authorList>
    </citation>
    <scope>NUCLEOTIDE SEQUENCE</scope>
</reference>
<accession>A0A0F9RLC0</accession>
<evidence type="ECO:0000313" key="1">
    <source>
        <dbReference type="EMBL" id="KKN50592.1"/>
    </source>
</evidence>
<proteinExistence type="predicted"/>
<sequence length="231" mass="24615">MTILITQYATLNHTSQHIHVDFSVPHQVLSSAVLNGGLVDADHIVNLRVSKCLAAPNSPQDALNEYCDDANWNGLRVGMMTAAYMDSFRMAKESVQGIDIIVLVTSGLANARRIGDRAEHRIMAAESKEIGTINIIMLTSAKLTGAAMVEAILMITEAKTAALQDAGIMSPVSKKIATGTGTDSVAVVNGQGTDTINYCGKHVLFGEILGRMVTETVASSIAWDIENSQLS</sequence>
<organism evidence="1">
    <name type="scientific">marine sediment metagenome</name>
    <dbReference type="NCBI Taxonomy" id="412755"/>
    <lineage>
        <taxon>unclassified sequences</taxon>
        <taxon>metagenomes</taxon>
        <taxon>ecological metagenomes</taxon>
    </lineage>
</organism>
<dbReference type="AlphaFoldDB" id="A0A0F9RLC0"/>
<dbReference type="InterPro" id="IPR002808">
    <property type="entry name" value="AdoCbi_amidolase"/>
</dbReference>
<dbReference type="InterPro" id="IPR052209">
    <property type="entry name" value="CbiZ"/>
</dbReference>
<dbReference type="PANTHER" id="PTHR35336:SF5">
    <property type="entry name" value="ADENOSYLCOBINAMIDE AMIDOHYDROLASE"/>
    <property type="match status" value="1"/>
</dbReference>
<protein>
    <recommendedName>
        <fullName evidence="2">Adenosylcobinamide amidohydrolase</fullName>
    </recommendedName>
</protein>
<comment type="caution">
    <text evidence="1">The sequence shown here is derived from an EMBL/GenBank/DDBJ whole genome shotgun (WGS) entry which is preliminary data.</text>
</comment>
<evidence type="ECO:0008006" key="2">
    <source>
        <dbReference type="Google" id="ProtNLM"/>
    </source>
</evidence>